<dbReference type="SUPFAM" id="SSF88659">
    <property type="entry name" value="Sigma3 and sigma4 domains of RNA polymerase sigma factors"/>
    <property type="match status" value="1"/>
</dbReference>
<dbReference type="GO" id="GO:0016987">
    <property type="term" value="F:sigma factor activity"/>
    <property type="evidence" value="ECO:0007669"/>
    <property type="project" value="InterPro"/>
</dbReference>
<dbReference type="Gene3D" id="2.60.40.1630">
    <property type="entry name" value="bacillus anthracis domain"/>
    <property type="match status" value="1"/>
</dbReference>
<dbReference type="InterPro" id="IPR013324">
    <property type="entry name" value="RNA_pol_sigma_r3/r4-like"/>
</dbReference>
<proteinExistence type="predicted"/>
<dbReference type="Pfam" id="PF13786">
    <property type="entry name" value="DUF4179"/>
    <property type="match status" value="1"/>
</dbReference>
<dbReference type="GO" id="GO:0003677">
    <property type="term" value="F:DNA binding"/>
    <property type="evidence" value="ECO:0007669"/>
    <property type="project" value="InterPro"/>
</dbReference>
<evidence type="ECO:0008006" key="6">
    <source>
        <dbReference type="Google" id="ProtNLM"/>
    </source>
</evidence>
<feature type="domain" description="DUF4179" evidence="3">
    <location>
        <begin position="250"/>
        <end position="334"/>
    </location>
</feature>
<organism evidence="4 5">
    <name type="scientific">Heyndrickxia oleronia</name>
    <dbReference type="NCBI Taxonomy" id="38875"/>
    <lineage>
        <taxon>Bacteria</taxon>
        <taxon>Bacillati</taxon>
        <taxon>Bacillota</taxon>
        <taxon>Bacilli</taxon>
        <taxon>Bacillales</taxon>
        <taxon>Bacillaceae</taxon>
        <taxon>Heyndrickxia</taxon>
    </lineage>
</organism>
<dbReference type="Gene3D" id="1.10.10.10">
    <property type="entry name" value="Winged helix-like DNA-binding domain superfamily/Winged helix DNA-binding domain"/>
    <property type="match status" value="1"/>
</dbReference>
<sequence length="692" mass="80667">MMIPAKRGPISMTKSKEKSVESIVDWFDQHKQSFYILGWSYLKSQEQMEELFYRSIVKVHKELPRYKRELSFDTWVTSIFIHICQEISDDRSLQVSEKGEPRHDLFNALDQLKKVEKEAVVLTYITGISQEDTAKLLQASVKQVKEYLFSGLQSLRKGMGDESRFKSCNEYQQNYIDYIERTLEREKKVEFEVHMYHCQDCQEDFADFKEIMLTLLNFTSSMKDFHVPSDFMENVTARLTEKDKQRRLKSKKRKRLGIVFASVFALLIGIEVFTGSFTSLYYTWAEEDPELRDLLQQGLVKRLDLEAESNGVKIKIRSAIADDVQTLVFYEIEDTAENNQYAIVYNEGASVENEYEIMNRETGHMYYYPPDLKSDQNNKEKNVFQGKLSLLALTKDNGTIKLKITQLLKLVRDPSDPNSFGVYENMEYKTGEWNFEIPVTKWPSKEYALDETTEIEGIPVRFNKLTIAPTATILKYAVNNEQPVKRVEFLTANNLEINNKKVKATIYDSSFTDFNMNESMFQTKFPSLYGEKPKEIKVQFGFARLTFEHQQAIELDPSSKYPETFEYAGSTISIDKVEVGESTNIVISNHDIENRAFESLNYDIVSEAEKEYSSMEMNSEWVLVDKNGIKYDEKETPFAYEEIEQPRYFYTVQEIQLKSNYAGETVIPKKLMINGYNTTKYFDDVVKISLKK</sequence>
<feature type="transmembrane region" description="Helical" evidence="1">
    <location>
        <begin position="256"/>
        <end position="284"/>
    </location>
</feature>
<dbReference type="GO" id="GO:0006352">
    <property type="term" value="P:DNA-templated transcription initiation"/>
    <property type="evidence" value="ECO:0007669"/>
    <property type="project" value="InterPro"/>
</dbReference>
<protein>
    <recommendedName>
        <fullName evidence="6">DUF4179 domain-containing protein</fullName>
    </recommendedName>
</protein>
<dbReference type="Pfam" id="PF08281">
    <property type="entry name" value="Sigma70_r4_2"/>
    <property type="match status" value="1"/>
</dbReference>
<dbReference type="AlphaFoldDB" id="A0A8E2I7X4"/>
<keyword evidence="1" id="KW-1133">Transmembrane helix</keyword>
<evidence type="ECO:0000256" key="1">
    <source>
        <dbReference type="SAM" id="Phobius"/>
    </source>
</evidence>
<gene>
    <name evidence="4" type="ORF">BWZ43_10680</name>
</gene>
<evidence type="ECO:0000313" key="5">
    <source>
        <dbReference type="Proteomes" id="UP000189761"/>
    </source>
</evidence>
<evidence type="ECO:0000259" key="2">
    <source>
        <dbReference type="Pfam" id="PF08281"/>
    </source>
</evidence>
<accession>A0A8E2I7X4</accession>
<dbReference type="InterPro" id="IPR036388">
    <property type="entry name" value="WH-like_DNA-bd_sf"/>
</dbReference>
<evidence type="ECO:0000313" key="4">
    <source>
        <dbReference type="EMBL" id="OOP68396.1"/>
    </source>
</evidence>
<name>A0A8E2I7X4_9BACI</name>
<keyword evidence="1" id="KW-0812">Transmembrane</keyword>
<dbReference type="EMBL" id="MTLA01000112">
    <property type="protein sequence ID" value="OOP68396.1"/>
    <property type="molecule type" value="Genomic_DNA"/>
</dbReference>
<dbReference type="InterPro" id="IPR013249">
    <property type="entry name" value="RNA_pol_sigma70_r4_t2"/>
</dbReference>
<reference evidence="4 5" key="1">
    <citation type="submission" date="2017-01" db="EMBL/GenBank/DDBJ databases">
        <title>Draft genome sequence of Bacillus oleronius.</title>
        <authorList>
            <person name="Allam M."/>
        </authorList>
    </citation>
    <scope>NUCLEOTIDE SEQUENCE [LARGE SCALE GENOMIC DNA]</scope>
    <source>
        <strain evidence="4 5">DSM 9356</strain>
    </source>
</reference>
<keyword evidence="1" id="KW-0472">Membrane</keyword>
<dbReference type="InterPro" id="IPR025436">
    <property type="entry name" value="DUF4179"/>
</dbReference>
<feature type="domain" description="RNA polymerase sigma factor 70 region 4 type 2" evidence="2">
    <location>
        <begin position="105"/>
        <end position="154"/>
    </location>
</feature>
<comment type="caution">
    <text evidence="4">The sequence shown here is derived from an EMBL/GenBank/DDBJ whole genome shotgun (WGS) entry which is preliminary data.</text>
</comment>
<keyword evidence="5" id="KW-1185">Reference proteome</keyword>
<evidence type="ECO:0000259" key="3">
    <source>
        <dbReference type="Pfam" id="PF13786"/>
    </source>
</evidence>
<dbReference type="Proteomes" id="UP000189761">
    <property type="component" value="Unassembled WGS sequence"/>
</dbReference>